<feature type="transmembrane region" description="Helical" evidence="2">
    <location>
        <begin position="6"/>
        <end position="30"/>
    </location>
</feature>
<keyword evidence="2" id="KW-1133">Transmembrane helix</keyword>
<keyword evidence="2" id="KW-0812">Transmembrane</keyword>
<reference evidence="3 4" key="1">
    <citation type="submission" date="2015-12" db="EMBL/GenBank/DDBJ databases">
        <title>Draft genome sequence of Acidibacillus ferrooxidans ITV001, isolated from a chalcopyrite acid mine drainage site in Brazil.</title>
        <authorList>
            <person name="Dall'Agnol H."/>
            <person name="Nancucheo I."/>
            <person name="Johnson B."/>
            <person name="Oliveira R."/>
            <person name="Leite L."/>
            <person name="Pylro V."/>
            <person name="Nunes G.L."/>
            <person name="Tzotzos G."/>
            <person name="Fernandes G.R."/>
            <person name="Dutra J."/>
            <person name="Orellana S.C."/>
            <person name="Oliveira G."/>
        </authorList>
    </citation>
    <scope>NUCLEOTIDE SEQUENCE [LARGE SCALE GENOMIC DNA]</scope>
    <source>
        <strain evidence="4">ITV01</strain>
    </source>
</reference>
<sequence>MFSLLQIMVASDLPMIGSTFLFCGLIVYFVDYRPAKKQLNKQQRMKSSAKEVANQPASTNASENPEKPRMSMSQTVSSHDLRFTNALSLTYIIGGIALITAIQAISIFT</sequence>
<evidence type="ECO:0000313" key="3">
    <source>
        <dbReference type="EMBL" id="KUO96511.1"/>
    </source>
</evidence>
<proteinExistence type="predicted"/>
<dbReference type="AlphaFoldDB" id="A0A117SY77"/>
<keyword evidence="4" id="KW-1185">Reference proteome</keyword>
<dbReference type="RefSeq" id="WP_067713594.1">
    <property type="nucleotide sequence ID" value="NZ_LPVJ01000014.1"/>
</dbReference>
<evidence type="ECO:0000256" key="1">
    <source>
        <dbReference type="SAM" id="MobiDB-lite"/>
    </source>
</evidence>
<gene>
    <name evidence="3" type="ORF">ATW55_01250</name>
</gene>
<evidence type="ECO:0000313" key="4">
    <source>
        <dbReference type="Proteomes" id="UP000053557"/>
    </source>
</evidence>
<feature type="region of interest" description="Disordered" evidence="1">
    <location>
        <begin position="40"/>
        <end position="74"/>
    </location>
</feature>
<protein>
    <submittedName>
        <fullName evidence="3">Uncharacterized protein</fullName>
    </submittedName>
</protein>
<organism evidence="3 4">
    <name type="scientific">Ferroacidibacillus organovorans</name>
    <dbReference type="NCBI Taxonomy" id="1765683"/>
    <lineage>
        <taxon>Bacteria</taxon>
        <taxon>Bacillati</taxon>
        <taxon>Bacillota</taxon>
        <taxon>Bacilli</taxon>
        <taxon>Bacillales</taxon>
        <taxon>Alicyclobacillaceae</taxon>
        <taxon>Ferroacidibacillus</taxon>
    </lineage>
</organism>
<name>A0A117SY77_9BACL</name>
<evidence type="ECO:0000256" key="2">
    <source>
        <dbReference type="SAM" id="Phobius"/>
    </source>
</evidence>
<accession>A0A117SY77</accession>
<dbReference type="EMBL" id="LPVJ01000014">
    <property type="protein sequence ID" value="KUO96511.1"/>
    <property type="molecule type" value="Genomic_DNA"/>
</dbReference>
<keyword evidence="2" id="KW-0472">Membrane</keyword>
<feature type="transmembrane region" description="Helical" evidence="2">
    <location>
        <begin position="89"/>
        <end position="108"/>
    </location>
</feature>
<comment type="caution">
    <text evidence="3">The sequence shown here is derived from an EMBL/GenBank/DDBJ whole genome shotgun (WGS) entry which is preliminary data.</text>
</comment>
<dbReference type="Proteomes" id="UP000053557">
    <property type="component" value="Unassembled WGS sequence"/>
</dbReference>